<reference evidence="3" key="1">
    <citation type="submission" date="2017-09" db="EMBL/GenBank/DDBJ databases">
        <title>Depth-based differentiation of microbial function through sediment-hosted aquifers and enrichment of novel symbionts in the deep terrestrial subsurface.</title>
        <authorList>
            <person name="Probst A.J."/>
            <person name="Ladd B."/>
            <person name="Jarett J.K."/>
            <person name="Geller-Mcgrath D.E."/>
            <person name="Sieber C.M.K."/>
            <person name="Emerson J.B."/>
            <person name="Anantharaman K."/>
            <person name="Thomas B.C."/>
            <person name="Malmstrom R."/>
            <person name="Stieglmeier M."/>
            <person name="Klingl A."/>
            <person name="Woyke T."/>
            <person name="Ryan C.M."/>
            <person name="Banfield J.F."/>
        </authorList>
    </citation>
    <scope>NUCLEOTIDE SEQUENCE [LARGE SCALE GENOMIC DNA]</scope>
</reference>
<protein>
    <submittedName>
        <fullName evidence="2">Uncharacterized protein</fullName>
    </submittedName>
</protein>
<feature type="region of interest" description="Disordered" evidence="1">
    <location>
        <begin position="1"/>
        <end position="21"/>
    </location>
</feature>
<evidence type="ECO:0000256" key="1">
    <source>
        <dbReference type="SAM" id="MobiDB-lite"/>
    </source>
</evidence>
<proteinExistence type="predicted"/>
<feature type="compositionally biased region" description="Basic and acidic residues" evidence="1">
    <location>
        <begin position="1"/>
        <end position="10"/>
    </location>
</feature>
<dbReference type="EMBL" id="PFDW01000007">
    <property type="protein sequence ID" value="PJE58504.1"/>
    <property type="molecule type" value="Genomic_DNA"/>
</dbReference>
<evidence type="ECO:0000313" key="3">
    <source>
        <dbReference type="Proteomes" id="UP000231450"/>
    </source>
</evidence>
<sequence length="69" mass="7688">MAESSKDLAEHGNANKTDVSLKTEEDIQLEIVSKAIDIILKRNELHKIGSHLPPKNNRFGITVLYKAGF</sequence>
<dbReference type="Proteomes" id="UP000231450">
    <property type="component" value="Unassembled WGS sequence"/>
</dbReference>
<organism evidence="2 3">
    <name type="scientific">Candidatus Portnoybacteria bacterium CG10_big_fil_rev_8_21_14_0_10_36_7</name>
    <dbReference type="NCBI Taxonomy" id="1974812"/>
    <lineage>
        <taxon>Bacteria</taxon>
        <taxon>Candidatus Portnoyibacteriota</taxon>
    </lineage>
</organism>
<comment type="caution">
    <text evidence="2">The sequence shown here is derived from an EMBL/GenBank/DDBJ whole genome shotgun (WGS) entry which is preliminary data.</text>
</comment>
<gene>
    <name evidence="2" type="ORF">COU81_00320</name>
</gene>
<evidence type="ECO:0000313" key="2">
    <source>
        <dbReference type="EMBL" id="PJE58504.1"/>
    </source>
</evidence>
<dbReference type="AlphaFoldDB" id="A0A2M8KF17"/>
<accession>A0A2M8KF17</accession>
<name>A0A2M8KF17_9BACT</name>